<dbReference type="InterPro" id="IPR049591">
    <property type="entry name" value="CE4_u4-like"/>
</dbReference>
<feature type="domain" description="Glycosyl transferase family 28 C-terminal" evidence="1">
    <location>
        <begin position="211"/>
        <end position="354"/>
    </location>
</feature>
<dbReference type="PANTHER" id="PTHR21015">
    <property type="entry name" value="UDP-N-ACETYLGLUCOSAMINE--N-ACETYLMURAMYL-(PENTAPEPTIDE) PYROPHOSPHORYL-UNDECAPRENOL N-ACETYLGLUCOSAMINE TRANSFERASE 1"/>
    <property type="match status" value="1"/>
</dbReference>
<reference evidence="3" key="1">
    <citation type="submission" date="2020-12" db="EMBL/GenBank/DDBJ databases">
        <title>Hymenobacter sp.</title>
        <authorList>
            <person name="Kim M.K."/>
        </authorList>
    </citation>
    <scope>NUCLEOTIDE SEQUENCE [LARGE SCALE GENOMIC DNA]</scope>
    <source>
        <strain evidence="3">BT325</strain>
    </source>
</reference>
<dbReference type="SUPFAM" id="SSF53756">
    <property type="entry name" value="UDP-Glycosyltransferase/glycogen phosphorylase"/>
    <property type="match status" value="1"/>
</dbReference>
<gene>
    <name evidence="2" type="ORF">JAO75_12750</name>
</gene>
<evidence type="ECO:0000313" key="2">
    <source>
        <dbReference type="EMBL" id="MBJ6126272.1"/>
    </source>
</evidence>
<dbReference type="PANTHER" id="PTHR21015:SF28">
    <property type="entry name" value="SLL1722 PROTEIN"/>
    <property type="match status" value="1"/>
</dbReference>
<dbReference type="SUPFAM" id="SSF88713">
    <property type="entry name" value="Glycoside hydrolase/deacetylase"/>
    <property type="match status" value="1"/>
</dbReference>
<dbReference type="InterPro" id="IPR007235">
    <property type="entry name" value="Glyco_trans_28_C"/>
</dbReference>
<accession>A0ABS0Y1T8</accession>
<dbReference type="EMBL" id="JAELXT010000011">
    <property type="protein sequence ID" value="MBJ6126272.1"/>
    <property type="molecule type" value="Genomic_DNA"/>
</dbReference>
<dbReference type="Pfam" id="PF04101">
    <property type="entry name" value="Glyco_tran_28_C"/>
    <property type="match status" value="1"/>
</dbReference>
<comment type="caution">
    <text evidence="2">The sequence shown here is derived from an EMBL/GenBank/DDBJ whole genome shotgun (WGS) entry which is preliminary data.</text>
</comment>
<dbReference type="Gene3D" id="3.40.50.2000">
    <property type="entry name" value="Glycogen Phosphorylase B"/>
    <property type="match status" value="1"/>
</dbReference>
<organism evidence="2 3">
    <name type="scientific">Microvirga splendida</name>
    <dbReference type="NCBI Taxonomy" id="2795727"/>
    <lineage>
        <taxon>Bacteria</taxon>
        <taxon>Pseudomonadati</taxon>
        <taxon>Pseudomonadota</taxon>
        <taxon>Alphaproteobacteria</taxon>
        <taxon>Hyphomicrobiales</taxon>
        <taxon>Methylobacteriaceae</taxon>
        <taxon>Microvirga</taxon>
    </lineage>
</organism>
<protein>
    <submittedName>
        <fullName evidence="2">Glycosyl transferase family 28</fullName>
    </submittedName>
</protein>
<dbReference type="RefSeq" id="WP_199049519.1">
    <property type="nucleotide sequence ID" value="NZ_JAELXT010000011.1"/>
</dbReference>
<evidence type="ECO:0000259" key="1">
    <source>
        <dbReference type="Pfam" id="PF04101"/>
    </source>
</evidence>
<name>A0ABS0Y1T8_9HYPH</name>
<dbReference type="Gene3D" id="3.20.20.370">
    <property type="entry name" value="Glycoside hydrolase/deacetylase"/>
    <property type="match status" value="1"/>
</dbReference>
<keyword evidence="3" id="KW-1185">Reference proteome</keyword>
<proteinExistence type="predicted"/>
<dbReference type="InterPro" id="IPR011330">
    <property type="entry name" value="Glyco_hydro/deAcase_b/a-brl"/>
</dbReference>
<evidence type="ECO:0000313" key="3">
    <source>
        <dbReference type="Proteomes" id="UP000620670"/>
    </source>
</evidence>
<dbReference type="CDD" id="cd10928">
    <property type="entry name" value="CE4_u4"/>
    <property type="match status" value="1"/>
</dbReference>
<dbReference type="GO" id="GO:0016740">
    <property type="term" value="F:transferase activity"/>
    <property type="evidence" value="ECO:0007669"/>
    <property type="project" value="UniProtKB-KW"/>
</dbReference>
<dbReference type="Proteomes" id="UP000620670">
    <property type="component" value="Unassembled WGS sequence"/>
</dbReference>
<sequence>MTLRVLIAVTHLLGAGHLTRAAALARAFAGAGHETVLVSGGTPARLAGLGQVRLVQLPPVRTVGTNFKTLLDESLQPVDRAYLDERRAVLIDTLRNARPDILITELFPFGRRVLADEFTALLEAARALNPRPLVLCSIRDILVAPAKPERIAQAHERILRDYDGILVHGDPDLVPLEVSWPVDERIRPLLRYTGYVDENEETVPEERRHGIVVSGGSSAASLPLYRAALEAAHLIPERPWRILVGRGVAEEDFQALRNSAPAHAAVERARPDFRALLSGAEISVSQAGYNTVVDLLRCGVKSVLVPFEAGHETEQRLRAERLKSLGLASIVPEDELSGRRLVDAILHGLSQPLSSPQAISIDGARQSVVIAESLILSRPALHRAADWSSLNAALERARDRGCHVRFWWRDDDAVADTPALDRLLKLATRYGAGIGLAVIPAGVQPSLGSRLADETSAFALVHGWSHASHAPAAAKKAEFGAHRPVPIMAAEAQRGLLSLREHLGAKLLPVFVPPWNRISGELVPHLPRLGFAGLSTFTDRSAAFPAAGLLQINTHVDPIDWRGSRSAIDHAQIVAGLTSAVERRMNSEADRDEPIGFLTHHLVHDEVIWSLCERLIAHLAARDLHFMRPDACFGMETGSHLRSNGV</sequence>
<keyword evidence="2" id="KW-0808">Transferase</keyword>